<comment type="similarity">
    <text evidence="1">Belongs to the SRR1 family.</text>
</comment>
<dbReference type="OMA" id="NDIAIHI"/>
<dbReference type="HOGENOM" id="CLU_1082370_0_0_1"/>
<organism evidence="3 4">
    <name type="scientific">Rhizophagus irregularis (strain DAOM 197198w)</name>
    <name type="common">Glomus intraradices</name>
    <dbReference type="NCBI Taxonomy" id="1432141"/>
    <lineage>
        <taxon>Eukaryota</taxon>
        <taxon>Fungi</taxon>
        <taxon>Fungi incertae sedis</taxon>
        <taxon>Mucoromycota</taxon>
        <taxon>Glomeromycotina</taxon>
        <taxon>Glomeromycetes</taxon>
        <taxon>Glomerales</taxon>
        <taxon>Glomeraceae</taxon>
        <taxon>Rhizophagus</taxon>
    </lineage>
</organism>
<evidence type="ECO:0000256" key="1">
    <source>
        <dbReference type="ARBA" id="ARBA00009856"/>
    </source>
</evidence>
<dbReference type="GO" id="GO:0005737">
    <property type="term" value="C:cytoplasm"/>
    <property type="evidence" value="ECO:0007669"/>
    <property type="project" value="TreeGrafter"/>
</dbReference>
<evidence type="ECO:0000313" key="3">
    <source>
        <dbReference type="EMBL" id="EXX76465.1"/>
    </source>
</evidence>
<evidence type="ECO:0000259" key="2">
    <source>
        <dbReference type="Pfam" id="PF07985"/>
    </source>
</evidence>
<dbReference type="AlphaFoldDB" id="A0A015KA56"/>
<dbReference type="InterPro" id="IPR040044">
    <property type="entry name" value="SRR1L"/>
</dbReference>
<evidence type="ECO:0000313" key="4">
    <source>
        <dbReference type="Proteomes" id="UP000022910"/>
    </source>
</evidence>
<dbReference type="Proteomes" id="UP000022910">
    <property type="component" value="Unassembled WGS sequence"/>
</dbReference>
<dbReference type="PANTHER" id="PTHR28626">
    <property type="entry name" value="SRR1-LIKE PROTEIN"/>
    <property type="match status" value="1"/>
</dbReference>
<dbReference type="EMBL" id="JEMT01012230">
    <property type="protein sequence ID" value="EXX76465.1"/>
    <property type="molecule type" value="Genomic_DNA"/>
</dbReference>
<dbReference type="InterPro" id="IPR012942">
    <property type="entry name" value="SRR1-like"/>
</dbReference>
<name>A0A015KA56_RHIIW</name>
<feature type="domain" description="SRR1-like" evidence="2">
    <location>
        <begin position="64"/>
        <end position="209"/>
    </location>
</feature>
<protein>
    <submittedName>
        <fullName evidence="3">Ber1p</fullName>
    </submittedName>
</protein>
<comment type="caution">
    <text evidence="3">The sequence shown here is derived from an EMBL/GenBank/DDBJ whole genome shotgun (WGS) entry which is preliminary data.</text>
</comment>
<dbReference type="GO" id="GO:0005634">
    <property type="term" value="C:nucleus"/>
    <property type="evidence" value="ECO:0007669"/>
    <property type="project" value="TreeGrafter"/>
</dbReference>
<keyword evidence="4" id="KW-1185">Reference proteome</keyword>
<gene>
    <name evidence="3" type="ORF">RirG_033000</name>
</gene>
<accession>A0A015KA56</accession>
<dbReference type="Pfam" id="PF07985">
    <property type="entry name" value="SRR1"/>
    <property type="match status" value="1"/>
</dbReference>
<sequence length="257" mass="30157">MDDILNDKHNVFKYRNLKSQRSKKNRRGKNKWILKEKTAVDFISYIEEKRQTLLQSDFFQEVQETINNKLFSPHRPKIVDIVCYGIGSIEKSIISQYQFALVLILRDLFEITGKAYAYDPVSTPIDLEILLHYEINTINANEKAKRPITNQTLFYMPHCPLGLYNNVIASNWERNKLEKIILVGNRLDFYDETVPFPSIYLSPKYDDNLSINMPTGTFDNLCWQWFPIDGELEKLDGDIEFWGSKTTLEETEDLEII</sequence>
<dbReference type="OrthoDB" id="551431at2759"/>
<dbReference type="PANTHER" id="PTHR28626:SF3">
    <property type="entry name" value="SRR1-LIKE PROTEIN"/>
    <property type="match status" value="1"/>
</dbReference>
<reference evidence="3 4" key="1">
    <citation type="submission" date="2014-02" db="EMBL/GenBank/DDBJ databases">
        <title>Single nucleus genome sequencing reveals high similarity among nuclei of an endomycorrhizal fungus.</title>
        <authorList>
            <person name="Lin K."/>
            <person name="Geurts R."/>
            <person name="Zhang Z."/>
            <person name="Limpens E."/>
            <person name="Saunders D.G."/>
            <person name="Mu D."/>
            <person name="Pang E."/>
            <person name="Cao H."/>
            <person name="Cha H."/>
            <person name="Lin T."/>
            <person name="Zhou Q."/>
            <person name="Shang Y."/>
            <person name="Li Y."/>
            <person name="Ivanov S."/>
            <person name="Sharma T."/>
            <person name="Velzen R.V."/>
            <person name="Ruijter N.D."/>
            <person name="Aanen D.K."/>
            <person name="Win J."/>
            <person name="Kamoun S."/>
            <person name="Bisseling T."/>
            <person name="Huang S."/>
        </authorList>
    </citation>
    <scope>NUCLEOTIDE SEQUENCE [LARGE SCALE GENOMIC DNA]</scope>
    <source>
        <strain evidence="4">DAOM197198w</strain>
    </source>
</reference>
<proteinExistence type="inferred from homology"/>